<keyword evidence="2" id="KW-0732">Signal</keyword>
<reference evidence="3 4" key="1">
    <citation type="journal article" date="2013" name="Nature">
        <title>Insights into bilaterian evolution from three spiralian genomes.</title>
        <authorList>
            <person name="Simakov O."/>
            <person name="Marletaz F."/>
            <person name="Cho S.J."/>
            <person name="Edsinger-Gonzales E."/>
            <person name="Havlak P."/>
            <person name="Hellsten U."/>
            <person name="Kuo D.H."/>
            <person name="Larsson T."/>
            <person name="Lv J."/>
            <person name="Arendt D."/>
            <person name="Savage R."/>
            <person name="Osoegawa K."/>
            <person name="de Jong P."/>
            <person name="Grimwood J."/>
            <person name="Chapman J.A."/>
            <person name="Shapiro H."/>
            <person name="Aerts A."/>
            <person name="Otillar R.P."/>
            <person name="Terry A.Y."/>
            <person name="Boore J.L."/>
            <person name="Grigoriev I.V."/>
            <person name="Lindberg D.R."/>
            <person name="Seaver E.C."/>
            <person name="Weisblat D.A."/>
            <person name="Putnam N.H."/>
            <person name="Rokhsar D.S."/>
        </authorList>
    </citation>
    <scope>NUCLEOTIDE SEQUENCE [LARGE SCALE GENOMIC DNA]</scope>
</reference>
<feature type="chain" id="PRO_5004716288" evidence="2">
    <location>
        <begin position="20"/>
        <end position="353"/>
    </location>
</feature>
<dbReference type="Gene3D" id="3.10.310.50">
    <property type="match status" value="1"/>
</dbReference>
<protein>
    <submittedName>
        <fullName evidence="3">Uncharacterized protein</fullName>
    </submittedName>
</protein>
<proteinExistence type="predicted"/>
<keyword evidence="4" id="KW-1185">Reference proteome</keyword>
<dbReference type="Pfam" id="PF17175">
    <property type="entry name" value="MOLO1"/>
    <property type="match status" value="1"/>
</dbReference>
<keyword evidence="1" id="KW-1133">Transmembrane helix</keyword>
<feature type="transmembrane region" description="Helical" evidence="1">
    <location>
        <begin position="314"/>
        <end position="334"/>
    </location>
</feature>
<dbReference type="EMBL" id="KB201304">
    <property type="protein sequence ID" value="ESO97763.1"/>
    <property type="molecule type" value="Genomic_DNA"/>
</dbReference>
<dbReference type="PANTHER" id="PTHR33748:SF5">
    <property type="entry name" value="GROUND-LIKE DOMAIN-CONTAINING PROTEIN"/>
    <property type="match status" value="1"/>
</dbReference>
<feature type="signal peptide" evidence="2">
    <location>
        <begin position="1"/>
        <end position="19"/>
    </location>
</feature>
<organism evidence="3 4">
    <name type="scientific">Lottia gigantea</name>
    <name type="common">Giant owl limpet</name>
    <dbReference type="NCBI Taxonomy" id="225164"/>
    <lineage>
        <taxon>Eukaryota</taxon>
        <taxon>Metazoa</taxon>
        <taxon>Spiralia</taxon>
        <taxon>Lophotrochozoa</taxon>
        <taxon>Mollusca</taxon>
        <taxon>Gastropoda</taxon>
        <taxon>Patellogastropoda</taxon>
        <taxon>Lottioidea</taxon>
        <taxon>Lottiidae</taxon>
        <taxon>Lottia</taxon>
    </lineage>
</organism>
<dbReference type="OrthoDB" id="8062037at2759"/>
<dbReference type="RefSeq" id="XP_009051613.1">
    <property type="nucleotide sequence ID" value="XM_009053365.1"/>
</dbReference>
<gene>
    <name evidence="3" type="ORF">LOTGIDRAFT_152859</name>
</gene>
<dbReference type="HOGENOM" id="CLU_785927_0_0_1"/>
<dbReference type="CTD" id="20235801"/>
<keyword evidence="1" id="KW-0812">Transmembrane</keyword>
<dbReference type="PANTHER" id="PTHR33748">
    <property type="entry name" value="PROTEIN CBG04600"/>
    <property type="match status" value="1"/>
</dbReference>
<dbReference type="Proteomes" id="UP000030746">
    <property type="component" value="Unassembled WGS sequence"/>
</dbReference>
<feature type="transmembrane region" description="Helical" evidence="1">
    <location>
        <begin position="246"/>
        <end position="268"/>
    </location>
</feature>
<keyword evidence="1" id="KW-0472">Membrane</keyword>
<dbReference type="InterPro" id="IPR033438">
    <property type="entry name" value="MOLO1"/>
</dbReference>
<dbReference type="GO" id="GO:0005892">
    <property type="term" value="C:acetylcholine-gated channel complex"/>
    <property type="evidence" value="ECO:0007669"/>
    <property type="project" value="InterPro"/>
</dbReference>
<dbReference type="OMA" id="SNKAPYW"/>
<evidence type="ECO:0000256" key="2">
    <source>
        <dbReference type="SAM" id="SignalP"/>
    </source>
</evidence>
<dbReference type="AlphaFoldDB" id="V4A1Q6"/>
<accession>V4A1Q6</accession>
<evidence type="ECO:0000313" key="3">
    <source>
        <dbReference type="EMBL" id="ESO97763.1"/>
    </source>
</evidence>
<evidence type="ECO:0000256" key="1">
    <source>
        <dbReference type="SAM" id="Phobius"/>
    </source>
</evidence>
<name>V4A1Q6_LOTGI</name>
<dbReference type="KEGG" id="lgi:LOTGIDRAFT_152859"/>
<feature type="transmembrane region" description="Helical" evidence="1">
    <location>
        <begin position="289"/>
        <end position="308"/>
    </location>
</feature>
<sequence>MRKLMILLVTLTDISIGLQRCSDTWLDFKGYTYSVDPVSKKRIWSHCKFPNPTADSSRCGFPVDTSRPGYICDPDGIISSSNNAMIQINQQLIAIQKNTSTLCDSTEKQRQSYIVSIALIDEMRIADLQDASSCINDCNEIQPTLNTTVRQPTEGEVDKMVTNFADSLRVSWALGACDNDVVIFYSKHFNKVYTSVGSKASSFLSESKLAALHSSFLENVNNGKLEDGLLLLVDEVRTNLRSFTPAHILVVVNVVIIVLVVLFFTFFLHMSDVELNVWGNEKQWAVLDIIIKFITGVWFLNFMFLGIGNTLYRLNIWASLVCLAAAIGCIVIVYEHDVIFTSRSTVTNFNLTA</sequence>
<evidence type="ECO:0000313" key="4">
    <source>
        <dbReference type="Proteomes" id="UP000030746"/>
    </source>
</evidence>
<dbReference type="GeneID" id="20235801"/>